<evidence type="ECO:0000256" key="2">
    <source>
        <dbReference type="ARBA" id="ARBA00023125"/>
    </source>
</evidence>
<dbReference type="PROSITE" id="PS50932">
    <property type="entry name" value="HTH_LACI_2"/>
    <property type="match status" value="1"/>
</dbReference>
<evidence type="ECO:0000256" key="3">
    <source>
        <dbReference type="ARBA" id="ARBA00023163"/>
    </source>
</evidence>
<feature type="domain" description="HTH lacI-type" evidence="4">
    <location>
        <begin position="4"/>
        <end position="58"/>
    </location>
</feature>
<keyword evidence="1" id="KW-0805">Transcription regulation</keyword>
<dbReference type="PATRIC" id="fig|796939.3.peg.1777"/>
<dbReference type="PANTHER" id="PTHR30146:SF149">
    <property type="entry name" value="HTH-TYPE TRANSCRIPTIONAL REGULATOR EBGR"/>
    <property type="match status" value="1"/>
</dbReference>
<dbReference type="Gene3D" id="1.10.260.40">
    <property type="entry name" value="lambda repressor-like DNA-binding domains"/>
    <property type="match status" value="1"/>
</dbReference>
<dbReference type="Pfam" id="PF00356">
    <property type="entry name" value="LacI"/>
    <property type="match status" value="1"/>
</dbReference>
<keyword evidence="3" id="KW-0804">Transcription</keyword>
<dbReference type="SUPFAM" id="SSF53822">
    <property type="entry name" value="Periplasmic binding protein-like I"/>
    <property type="match status" value="1"/>
</dbReference>
<dbReference type="CDD" id="cd06267">
    <property type="entry name" value="PBP1_LacI_sugar_binding-like"/>
    <property type="match status" value="1"/>
</dbReference>
<dbReference type="InterPro" id="IPR000843">
    <property type="entry name" value="HTH_LacI"/>
</dbReference>
<dbReference type="InterPro" id="IPR046335">
    <property type="entry name" value="LacI/GalR-like_sensor"/>
</dbReference>
<dbReference type="EMBL" id="AFZF02000008">
    <property type="protein sequence ID" value="EHL15016.1"/>
    <property type="molecule type" value="Genomic_DNA"/>
</dbReference>
<organism evidence="5 6">
    <name type="scientific">Peptoanaerobacter stomatis</name>
    <dbReference type="NCBI Taxonomy" id="796937"/>
    <lineage>
        <taxon>Bacteria</taxon>
        <taxon>Bacillati</taxon>
        <taxon>Bacillota</taxon>
        <taxon>Clostridia</taxon>
        <taxon>Peptostreptococcales</taxon>
        <taxon>Filifactoraceae</taxon>
        <taxon>Peptoanaerobacter</taxon>
    </lineage>
</organism>
<dbReference type="CDD" id="cd01392">
    <property type="entry name" value="HTH_LacI"/>
    <property type="match status" value="1"/>
</dbReference>
<dbReference type="Gene3D" id="3.40.50.2300">
    <property type="match status" value="2"/>
</dbReference>
<dbReference type="InterPro" id="IPR028082">
    <property type="entry name" value="Peripla_BP_I"/>
</dbReference>
<dbReference type="RefSeq" id="WP_009527412.1">
    <property type="nucleotide sequence ID" value="NZ_JH815225.1"/>
</dbReference>
<dbReference type="OrthoDB" id="9775106at2"/>
<keyword evidence="2" id="KW-0238">DNA-binding</keyword>
<accession>V9HJN8</accession>
<dbReference type="SMART" id="SM00354">
    <property type="entry name" value="HTH_LACI"/>
    <property type="match status" value="1"/>
</dbReference>
<dbReference type="GO" id="GO:0003700">
    <property type="term" value="F:DNA-binding transcription factor activity"/>
    <property type="evidence" value="ECO:0007669"/>
    <property type="project" value="TreeGrafter"/>
</dbReference>
<dbReference type="Pfam" id="PF13377">
    <property type="entry name" value="Peripla_BP_3"/>
    <property type="match status" value="1"/>
</dbReference>
<evidence type="ECO:0000256" key="1">
    <source>
        <dbReference type="ARBA" id="ARBA00023015"/>
    </source>
</evidence>
<reference evidence="5 6" key="1">
    <citation type="submission" date="2012-05" db="EMBL/GenBank/DDBJ databases">
        <title>The Genome Sequence of Eubacteriaceae bacterium CM2.</title>
        <authorList>
            <consortium name="The Broad Institute Genome Sequencing Platform"/>
            <person name="Earl A."/>
            <person name="Ward D."/>
            <person name="Feldgarden M."/>
            <person name="Gevers D."/>
            <person name="Sizova M."/>
            <person name="Hazen A."/>
            <person name="Epstein S."/>
            <person name="Walker B."/>
            <person name="Young S.K."/>
            <person name="Zeng Q."/>
            <person name="Gargeya S."/>
            <person name="Fitzgerald M."/>
            <person name="Haas B."/>
            <person name="Abouelleil A."/>
            <person name="Alvarado L."/>
            <person name="Arachchi H.M."/>
            <person name="Berlin A."/>
            <person name="Chapman S.B."/>
            <person name="Goldberg J."/>
            <person name="Griggs A."/>
            <person name="Gujja S."/>
            <person name="Hansen M."/>
            <person name="Howarth C."/>
            <person name="Imamovic A."/>
            <person name="Larimer J."/>
            <person name="McCowen C."/>
            <person name="Montmayeur A."/>
            <person name="Murphy C."/>
            <person name="Neiman D."/>
            <person name="Pearson M."/>
            <person name="Priest M."/>
            <person name="Roberts A."/>
            <person name="Saif S."/>
            <person name="Shea T."/>
            <person name="Sisk P."/>
            <person name="Sykes S."/>
            <person name="Wortman J."/>
            <person name="Nusbaum C."/>
            <person name="Birren B."/>
        </authorList>
    </citation>
    <scope>NUCLEOTIDE SEQUENCE [LARGE SCALE GENOMIC DNA]</scope>
    <source>
        <strain evidence="5 6">CM2</strain>
    </source>
</reference>
<name>V9HJN8_9FIRM</name>
<dbReference type="GO" id="GO:0000976">
    <property type="term" value="F:transcription cis-regulatory region binding"/>
    <property type="evidence" value="ECO:0007669"/>
    <property type="project" value="TreeGrafter"/>
</dbReference>
<sequence>MSKITIRDVAKQCNVSVSTVSRAINNHPEINQRTRNIILKKIKELGYTPNSNARNLKRLETNTIAVLIKGIGNLFFQPMFKVLENEITKNGYSFLLYKVEEQDNEIDVALKLSQDIKPKGIIFLGGCFMDEDKKILEEIGIPFVVTAIVSKNMSIKNSACVGVDDFLESKKMVNYLLSLGHKKIAIIGSRYDDASIGMLRVNGYKQALTENNISIDENLIFTTTKNEDPYTFEYGYKTIDILLDKKLDFSAIYCVSDAIAIGVLKRLREKGIKSPRDYSVVGFDGLEINDYLNPTITTIKQPVENMALTACNVLFNIISGKPYKKVVTFEGELFVGQTTDRF</sequence>
<proteinExistence type="predicted"/>
<comment type="caution">
    <text evidence="5">The sequence shown here is derived from an EMBL/GenBank/DDBJ whole genome shotgun (WGS) entry which is preliminary data.</text>
</comment>
<evidence type="ECO:0000259" key="4">
    <source>
        <dbReference type="PROSITE" id="PS50932"/>
    </source>
</evidence>
<protein>
    <recommendedName>
        <fullName evidence="4">HTH lacI-type domain-containing protein</fullName>
    </recommendedName>
</protein>
<dbReference type="HOGENOM" id="CLU_037628_6_1_9"/>
<dbReference type="AlphaFoldDB" id="V9HJN8"/>
<dbReference type="InterPro" id="IPR010982">
    <property type="entry name" value="Lambda_DNA-bd_dom_sf"/>
</dbReference>
<evidence type="ECO:0000313" key="5">
    <source>
        <dbReference type="EMBL" id="EHL15016.1"/>
    </source>
</evidence>
<dbReference type="SUPFAM" id="SSF47413">
    <property type="entry name" value="lambda repressor-like DNA-binding domains"/>
    <property type="match status" value="1"/>
</dbReference>
<dbReference type="Proteomes" id="UP000017818">
    <property type="component" value="Unassembled WGS sequence"/>
</dbReference>
<evidence type="ECO:0000313" key="6">
    <source>
        <dbReference type="Proteomes" id="UP000017818"/>
    </source>
</evidence>
<dbReference type="PANTHER" id="PTHR30146">
    <property type="entry name" value="LACI-RELATED TRANSCRIPTIONAL REPRESSOR"/>
    <property type="match status" value="1"/>
</dbReference>
<gene>
    <name evidence="5" type="ORF">HMPREF9630_00794</name>
</gene>